<comment type="caution">
    <text evidence="2">The sequence shown here is derived from an EMBL/GenBank/DDBJ whole genome shotgun (WGS) entry which is preliminary data.</text>
</comment>
<feature type="signal peptide" evidence="1">
    <location>
        <begin position="1"/>
        <end position="24"/>
    </location>
</feature>
<feature type="chain" id="PRO_5046403152" evidence="1">
    <location>
        <begin position="25"/>
        <end position="105"/>
    </location>
</feature>
<dbReference type="Proteomes" id="UP000753802">
    <property type="component" value="Unassembled WGS sequence"/>
</dbReference>
<sequence length="105" mass="11796">MKSNSVKRLLAACLVLFCFSFLLQEDAPILWKKKNLRWKNFKGAPATSGPFAKALAVTNSKLDQCYYRVGDEIHFVITAWFNPGLSWVKEEVLRADRRTGAGTGS</sequence>
<dbReference type="RefSeq" id="WP_161818110.1">
    <property type="nucleotide sequence ID" value="NZ_JAACJS010000011.1"/>
</dbReference>
<accession>A0ABW9ZRR9</accession>
<evidence type="ECO:0000313" key="3">
    <source>
        <dbReference type="Proteomes" id="UP000753802"/>
    </source>
</evidence>
<evidence type="ECO:0000313" key="2">
    <source>
        <dbReference type="EMBL" id="NCI49802.1"/>
    </source>
</evidence>
<dbReference type="EMBL" id="JAACJS010000011">
    <property type="protein sequence ID" value="NCI49802.1"/>
    <property type="molecule type" value="Genomic_DNA"/>
</dbReference>
<reference evidence="2 3" key="1">
    <citation type="submission" date="2020-01" db="EMBL/GenBank/DDBJ databases">
        <title>Genome analysis.</title>
        <authorList>
            <person name="Wu S."/>
            <person name="Wang G."/>
        </authorList>
    </citation>
    <scope>NUCLEOTIDE SEQUENCE [LARGE SCALE GENOMIC DNA]</scope>
    <source>
        <strain evidence="2 3">SYL130</strain>
    </source>
</reference>
<name>A0ABW9ZRR9_9BACT</name>
<keyword evidence="1" id="KW-0732">Signal</keyword>
<keyword evidence="3" id="KW-1185">Reference proteome</keyword>
<gene>
    <name evidence="2" type="ORF">GWC95_07710</name>
</gene>
<proteinExistence type="predicted"/>
<organism evidence="2 3">
    <name type="scientific">Sediminibacterium roseum</name>
    <dbReference type="NCBI Taxonomy" id="1978412"/>
    <lineage>
        <taxon>Bacteria</taxon>
        <taxon>Pseudomonadati</taxon>
        <taxon>Bacteroidota</taxon>
        <taxon>Chitinophagia</taxon>
        <taxon>Chitinophagales</taxon>
        <taxon>Chitinophagaceae</taxon>
        <taxon>Sediminibacterium</taxon>
    </lineage>
</organism>
<evidence type="ECO:0000256" key="1">
    <source>
        <dbReference type="SAM" id="SignalP"/>
    </source>
</evidence>
<protein>
    <submittedName>
        <fullName evidence="2">Uncharacterized protein</fullName>
    </submittedName>
</protein>